<gene>
    <name evidence="1" type="ORF">OBE_01001</name>
</gene>
<name>K1UX01_9ZZZZ</name>
<reference evidence="1" key="1">
    <citation type="journal article" date="2013" name="Environ. Microbiol.">
        <title>Microbiota from the distal guts of lean and obese adolescents exhibit partial functional redundancy besides clear differences in community structure.</title>
        <authorList>
            <person name="Ferrer M."/>
            <person name="Ruiz A."/>
            <person name="Lanza F."/>
            <person name="Haange S.B."/>
            <person name="Oberbach A."/>
            <person name="Till H."/>
            <person name="Bargiela R."/>
            <person name="Campoy C."/>
            <person name="Segura M.T."/>
            <person name="Richter M."/>
            <person name="von Bergen M."/>
            <person name="Seifert J."/>
            <person name="Suarez A."/>
        </authorList>
    </citation>
    <scope>NUCLEOTIDE SEQUENCE</scope>
</reference>
<protein>
    <submittedName>
        <fullName evidence="1">ATPase</fullName>
    </submittedName>
</protein>
<accession>K1UX01</accession>
<dbReference type="EMBL" id="AJWZ01000670">
    <property type="protein sequence ID" value="EKC76131.1"/>
    <property type="molecule type" value="Genomic_DNA"/>
</dbReference>
<dbReference type="InterPro" id="IPR027417">
    <property type="entry name" value="P-loop_NTPase"/>
</dbReference>
<proteinExistence type="predicted"/>
<dbReference type="CDD" id="cd00009">
    <property type="entry name" value="AAA"/>
    <property type="match status" value="1"/>
</dbReference>
<comment type="caution">
    <text evidence="1">The sequence shown here is derived from an EMBL/GenBank/DDBJ whole genome shotgun (WGS) entry which is preliminary data.</text>
</comment>
<dbReference type="Gene3D" id="3.40.50.300">
    <property type="entry name" value="P-loop containing nucleotide triphosphate hydrolases"/>
    <property type="match status" value="1"/>
</dbReference>
<sequence length="649" mass="74178">MIKMNSQDLTLLSEGQIWGNDSESQLEVIRKYGTKAAITDLCVLTGSYLCEDTDYNIDEDKSLTGRTSWFWTRSDDGNNDVRTAEEDGIRHIKCRYKRHGAVRPALQSSVIFSQISPNRVRGYNETEEVEYGEYPQNAADSRMQSILEAEYILKAEYNRGMNKTGRSYTFDSVKYDDYNTGFKPVTYEEYEYQGKEYIRIKANSVFGGKRFLLSNGVKYRNGDYVWVEVSPVKWLIDDRTGILISKKGLVSGIRFLDKNTNYKGDFDRTEMKEYLDRYMLRDLTQTVTFTRVQDMTPEEKAQFEEEQKQAERRRNPYGLKFGQVSEEEIIRGAIESGVAVFLHGPSSEGKSARVKQIDPTCEIIYLRNATPESLNGKSVYNGSTGEMMDVPPTWLKKLQEKCEKEPNRLHVVFFDEITNALPSIQGIAFNIVLDREVNGIWKLPENARIVAAGNDMKDSLAANQLAEPLFNRFAHVYIKTTTEGWLKWASEHNIHPAIYSYIAYKKGETLRSKYDGKKPNADPRKWEMASKMLYATGCPEMLRALVGEDITREFVEFCKQQVITLDDVINGNYTDRDMQALNTAERYATTMELARVDDDNLEKVRGFVTGLGAEFGAIFDALWTHGDESKLERLAEAKLAEMPGGGIRR</sequence>
<evidence type="ECO:0000313" key="1">
    <source>
        <dbReference type="EMBL" id="EKC76131.1"/>
    </source>
</evidence>
<dbReference type="SUPFAM" id="SSF52540">
    <property type="entry name" value="P-loop containing nucleoside triphosphate hydrolases"/>
    <property type="match status" value="1"/>
</dbReference>
<organism evidence="1">
    <name type="scientific">human gut metagenome</name>
    <dbReference type="NCBI Taxonomy" id="408170"/>
    <lineage>
        <taxon>unclassified sequences</taxon>
        <taxon>metagenomes</taxon>
        <taxon>organismal metagenomes</taxon>
    </lineage>
</organism>
<dbReference type="AlphaFoldDB" id="K1UX01"/>